<dbReference type="GO" id="GO:0006228">
    <property type="term" value="P:UTP biosynthetic process"/>
    <property type="evidence" value="ECO:0007669"/>
    <property type="project" value="InterPro"/>
</dbReference>
<dbReference type="SMART" id="SM00562">
    <property type="entry name" value="NDK"/>
    <property type="match status" value="1"/>
</dbReference>
<dbReference type="SUPFAM" id="SSF54919">
    <property type="entry name" value="Nucleoside diphosphate kinase, NDK"/>
    <property type="match status" value="1"/>
</dbReference>
<keyword evidence="5" id="KW-0597">Phosphoprotein</keyword>
<evidence type="ECO:0000256" key="8">
    <source>
        <dbReference type="ARBA" id="ARBA00022741"/>
    </source>
</evidence>
<comment type="similarity">
    <text evidence="2 13 14">Belongs to the NDK family.</text>
</comment>
<evidence type="ECO:0000256" key="13">
    <source>
        <dbReference type="PROSITE-ProRule" id="PRU00706"/>
    </source>
</evidence>
<organism evidence="16 17">
    <name type="scientific">Halohasta litchfieldiae</name>
    <dbReference type="NCBI Taxonomy" id="1073996"/>
    <lineage>
        <taxon>Archaea</taxon>
        <taxon>Methanobacteriati</taxon>
        <taxon>Methanobacteriota</taxon>
        <taxon>Stenosarchaea group</taxon>
        <taxon>Halobacteria</taxon>
        <taxon>Halobacteriales</taxon>
        <taxon>Haloferacaceae</taxon>
        <taxon>Halohasta</taxon>
    </lineage>
</organism>
<evidence type="ECO:0000256" key="9">
    <source>
        <dbReference type="ARBA" id="ARBA00022777"/>
    </source>
</evidence>
<dbReference type="InterPro" id="IPR034907">
    <property type="entry name" value="NDK-like_dom"/>
</dbReference>
<dbReference type="EMBL" id="FNYR01000004">
    <property type="protein sequence ID" value="SEI62620.1"/>
    <property type="molecule type" value="Genomic_DNA"/>
</dbReference>
<evidence type="ECO:0000256" key="4">
    <source>
        <dbReference type="ARBA" id="ARBA00017632"/>
    </source>
</evidence>
<reference evidence="16 17" key="1">
    <citation type="submission" date="2016-10" db="EMBL/GenBank/DDBJ databases">
        <authorList>
            <person name="de Groot N.N."/>
        </authorList>
    </citation>
    <scope>NUCLEOTIDE SEQUENCE [LARGE SCALE GENOMIC DNA]</scope>
    <source>
        <strain evidence="16 17">DSM 22187</strain>
    </source>
</reference>
<dbReference type="EC" id="2.7.4.6" evidence="3"/>
<keyword evidence="11" id="KW-0460">Magnesium</keyword>
<keyword evidence="9 16" id="KW-0418">Kinase</keyword>
<evidence type="ECO:0000256" key="3">
    <source>
        <dbReference type="ARBA" id="ARBA00012966"/>
    </source>
</evidence>
<dbReference type="InterPro" id="IPR001564">
    <property type="entry name" value="Nucleoside_diP_kinase"/>
</dbReference>
<dbReference type="AlphaFoldDB" id="A0A1H6SF23"/>
<evidence type="ECO:0000313" key="17">
    <source>
        <dbReference type="Proteomes" id="UP000198888"/>
    </source>
</evidence>
<evidence type="ECO:0000256" key="10">
    <source>
        <dbReference type="ARBA" id="ARBA00022840"/>
    </source>
</evidence>
<dbReference type="PRINTS" id="PR01243">
    <property type="entry name" value="NUCDPKINASE"/>
</dbReference>
<evidence type="ECO:0000256" key="7">
    <source>
        <dbReference type="ARBA" id="ARBA00022723"/>
    </source>
</evidence>
<dbReference type="PROSITE" id="PS51374">
    <property type="entry name" value="NDPK_LIKE"/>
    <property type="match status" value="1"/>
</dbReference>
<keyword evidence="7" id="KW-0479">Metal-binding</keyword>
<dbReference type="Pfam" id="PF00334">
    <property type="entry name" value="NDK"/>
    <property type="match status" value="1"/>
</dbReference>
<evidence type="ECO:0000256" key="1">
    <source>
        <dbReference type="ARBA" id="ARBA00001946"/>
    </source>
</evidence>
<dbReference type="GeneID" id="35001923"/>
<evidence type="ECO:0000256" key="5">
    <source>
        <dbReference type="ARBA" id="ARBA00022553"/>
    </source>
</evidence>
<evidence type="ECO:0000313" key="16">
    <source>
        <dbReference type="EMBL" id="SEI62620.1"/>
    </source>
</evidence>
<dbReference type="NCBIfam" id="NF001908">
    <property type="entry name" value="PRK00668.1"/>
    <property type="match status" value="1"/>
</dbReference>
<keyword evidence="10" id="KW-0067">ATP-binding</keyword>
<accession>A0A1H6SF23</accession>
<proteinExistence type="inferred from homology"/>
<feature type="binding site" evidence="13">
    <location>
        <position position="105"/>
    </location>
    <ligand>
        <name>ATP</name>
        <dbReference type="ChEBI" id="CHEBI:30616"/>
    </ligand>
</feature>
<dbReference type="InterPro" id="IPR036850">
    <property type="entry name" value="NDK-like_dom_sf"/>
</dbReference>
<dbReference type="Proteomes" id="UP000198888">
    <property type="component" value="Unassembled WGS sequence"/>
</dbReference>
<dbReference type="GO" id="GO:0006183">
    <property type="term" value="P:GTP biosynthetic process"/>
    <property type="evidence" value="ECO:0007669"/>
    <property type="project" value="InterPro"/>
</dbReference>
<feature type="domain" description="Nucleoside diphosphate kinase-like" evidence="15">
    <location>
        <begin position="4"/>
        <end position="151"/>
    </location>
</feature>
<feature type="binding site" evidence="13">
    <location>
        <position position="125"/>
    </location>
    <ligand>
        <name>ATP</name>
        <dbReference type="ChEBI" id="CHEBI:30616"/>
    </ligand>
</feature>
<dbReference type="FunFam" id="3.30.70.141:FF:000003">
    <property type="entry name" value="Nucleoside diphosphate kinase"/>
    <property type="match status" value="1"/>
</dbReference>
<keyword evidence="12" id="KW-0546">Nucleotide metabolism</keyword>
<feature type="active site" description="Pros-phosphohistidine intermediate" evidence="13">
    <location>
        <position position="128"/>
    </location>
</feature>
<feature type="binding site" evidence="13">
    <location>
        <position position="12"/>
    </location>
    <ligand>
        <name>ATP</name>
        <dbReference type="ChEBI" id="CHEBI:30616"/>
    </ligand>
</feature>
<dbReference type="GO" id="GO:0046872">
    <property type="term" value="F:metal ion binding"/>
    <property type="evidence" value="ECO:0007669"/>
    <property type="project" value="UniProtKB-KW"/>
</dbReference>
<dbReference type="RefSeq" id="WP_089671228.1">
    <property type="nucleotide sequence ID" value="NZ_CP024845.1"/>
</dbReference>
<evidence type="ECO:0000256" key="14">
    <source>
        <dbReference type="RuleBase" id="RU004011"/>
    </source>
</evidence>
<evidence type="ECO:0000256" key="12">
    <source>
        <dbReference type="ARBA" id="ARBA00023080"/>
    </source>
</evidence>
<sequence length="151" mass="16795">MSHSERTLVLVKPDGVQRQLVGQILARLEAANLSITALELRYPEQRHVEQHYQEHQDKPFFGPLVEYLTDSPVIAAVLAGEDAIHTTRRIIGDTDPANADSETIRGELGVDSMDQADDEGRALRNLIHASADPEDAGREIPLWFPDHEPAE</sequence>
<evidence type="ECO:0000256" key="11">
    <source>
        <dbReference type="ARBA" id="ARBA00022842"/>
    </source>
</evidence>
<keyword evidence="8" id="KW-0547">Nucleotide-binding</keyword>
<comment type="cofactor">
    <cofactor evidence="1">
        <name>Mg(2+)</name>
        <dbReference type="ChEBI" id="CHEBI:18420"/>
    </cofactor>
</comment>
<dbReference type="CDD" id="cd04413">
    <property type="entry name" value="NDPk_I"/>
    <property type="match status" value="1"/>
</dbReference>
<dbReference type="GO" id="GO:0006241">
    <property type="term" value="P:CTP biosynthetic process"/>
    <property type="evidence" value="ECO:0007669"/>
    <property type="project" value="InterPro"/>
</dbReference>
<dbReference type="Gene3D" id="3.30.70.141">
    <property type="entry name" value="Nucleoside diphosphate kinase-like domain"/>
    <property type="match status" value="1"/>
</dbReference>
<dbReference type="GO" id="GO:0004550">
    <property type="term" value="F:nucleoside diphosphate kinase activity"/>
    <property type="evidence" value="ECO:0007669"/>
    <property type="project" value="UniProtKB-EC"/>
</dbReference>
<gene>
    <name evidence="16" type="ORF">SAMN05444271_10488</name>
</gene>
<evidence type="ECO:0000256" key="2">
    <source>
        <dbReference type="ARBA" id="ARBA00008142"/>
    </source>
</evidence>
<dbReference type="STRING" id="1073996.SAMN05444271_10488"/>
<feature type="binding site" evidence="13">
    <location>
        <position position="88"/>
    </location>
    <ligand>
        <name>ATP</name>
        <dbReference type="ChEBI" id="CHEBI:30616"/>
    </ligand>
</feature>
<evidence type="ECO:0000256" key="6">
    <source>
        <dbReference type="ARBA" id="ARBA00022679"/>
    </source>
</evidence>
<keyword evidence="6" id="KW-0808">Transferase</keyword>
<dbReference type="OrthoDB" id="6874at2157"/>
<dbReference type="KEGG" id="hae:halTADL_1108"/>
<feature type="binding site" evidence="13">
    <location>
        <position position="94"/>
    </location>
    <ligand>
        <name>ATP</name>
        <dbReference type="ChEBI" id="CHEBI:30616"/>
    </ligand>
</feature>
<accession>A0A2H4Q0S6</accession>
<keyword evidence="17" id="KW-1185">Reference proteome</keyword>
<feature type="binding site" evidence="13">
    <location>
        <position position="60"/>
    </location>
    <ligand>
        <name>ATP</name>
        <dbReference type="ChEBI" id="CHEBI:30616"/>
    </ligand>
</feature>
<dbReference type="PANTHER" id="PTHR11349">
    <property type="entry name" value="NUCLEOSIDE DIPHOSPHATE KINASE"/>
    <property type="match status" value="1"/>
</dbReference>
<name>A0A1H6SF23_9EURY</name>
<protein>
    <recommendedName>
        <fullName evidence="4">Nucleoside diphosphate kinase</fullName>
        <ecNumber evidence="3">2.7.4.6</ecNumber>
    </recommendedName>
</protein>
<evidence type="ECO:0000259" key="15">
    <source>
        <dbReference type="SMART" id="SM00562"/>
    </source>
</evidence>
<dbReference type="GO" id="GO:0005524">
    <property type="term" value="F:ATP binding"/>
    <property type="evidence" value="ECO:0007669"/>
    <property type="project" value="UniProtKB-KW"/>
</dbReference>